<protein>
    <submittedName>
        <fullName evidence="2">Uncharacterized protein</fullName>
    </submittedName>
</protein>
<dbReference type="RefSeq" id="WP_353719402.1">
    <property type="nucleotide sequence ID" value="NZ_CP159289.1"/>
</dbReference>
<evidence type="ECO:0000256" key="1">
    <source>
        <dbReference type="SAM" id="SignalP"/>
    </source>
</evidence>
<accession>A0AAU8FJF6</accession>
<dbReference type="EMBL" id="CP159289">
    <property type="protein sequence ID" value="XCH24079.1"/>
    <property type="molecule type" value="Genomic_DNA"/>
</dbReference>
<feature type="signal peptide" evidence="1">
    <location>
        <begin position="1"/>
        <end position="19"/>
    </location>
</feature>
<dbReference type="AlphaFoldDB" id="A0AAU8FJF6"/>
<gene>
    <name evidence="2" type="ORF">ABV298_27830</name>
</gene>
<sequence length="413" mass="46958">MKVELLTFWLLVICNAALGQDTIVVNFSEERDTLSKQHFVDRYENIFMTKVPTRNMFKLSAVSSHFAGIGAYAGYEYKVRPALSLEAGVYGQIDRLPRSLYPETSRLHPLHVAYWAILKARWYLNMQKRIKSGLNSNNFTGMYLGMSHEYLFKDGISKGVSSHITGLAFGFKSRFLHHGYMDISLNLYNRQLGLGASYRGERQGVFTPKHFVLSTQKTFGIAFGDWKRNPNPALCDVLVCDETIASQWKIGLPEISVGLLNQMASMSAAYEMRIGKTPSSIQAMNETSFFRFSKNTLRGELSTSLQLRYYFLQNIKINKGAGGYNFSGLYLSCSGEHYLSWNGQKAFALTNRHFYNQPAAKLGLGYQQRLFRKVFFDGSVLYRESYPTRKWTNAGAPHRIGAFHSRFSIGFAF</sequence>
<keyword evidence="1" id="KW-0732">Signal</keyword>
<name>A0AAU8FJF6_9BACT</name>
<proteinExistence type="predicted"/>
<feature type="chain" id="PRO_5043325051" evidence="1">
    <location>
        <begin position="20"/>
        <end position="413"/>
    </location>
</feature>
<organism evidence="2">
    <name type="scientific">Dyadobacter sp. 676</name>
    <dbReference type="NCBI Taxonomy" id="3088362"/>
    <lineage>
        <taxon>Bacteria</taxon>
        <taxon>Pseudomonadati</taxon>
        <taxon>Bacteroidota</taxon>
        <taxon>Cytophagia</taxon>
        <taxon>Cytophagales</taxon>
        <taxon>Spirosomataceae</taxon>
        <taxon>Dyadobacter</taxon>
    </lineage>
</organism>
<reference evidence="2" key="1">
    <citation type="submission" date="2024-06" db="EMBL/GenBank/DDBJ databases">
        <title>Sequencing and assembly of the genome of Dyadobacter sp. strain 676, a symbiont of Cyamopsis tetragonoloba.</title>
        <authorList>
            <person name="Guro P."/>
            <person name="Sazanova A."/>
            <person name="Kuznetsova I."/>
            <person name="Belimov A."/>
            <person name="Safronova V."/>
        </authorList>
    </citation>
    <scope>NUCLEOTIDE SEQUENCE</scope>
    <source>
        <strain evidence="2">676</strain>
    </source>
</reference>
<evidence type="ECO:0000313" key="2">
    <source>
        <dbReference type="EMBL" id="XCH24079.1"/>
    </source>
</evidence>